<feature type="region of interest" description="Disordered" evidence="1">
    <location>
        <begin position="30"/>
        <end position="58"/>
    </location>
</feature>
<dbReference type="AlphaFoldDB" id="A0A433D6D6"/>
<reference evidence="2 3" key="1">
    <citation type="journal article" date="2018" name="New Phytol.">
        <title>Phylogenomics of Endogonaceae and evolution of mycorrhizas within Mucoromycota.</title>
        <authorList>
            <person name="Chang Y."/>
            <person name="Desiro A."/>
            <person name="Na H."/>
            <person name="Sandor L."/>
            <person name="Lipzen A."/>
            <person name="Clum A."/>
            <person name="Barry K."/>
            <person name="Grigoriev I.V."/>
            <person name="Martin F.M."/>
            <person name="Stajich J.E."/>
            <person name="Smith M.E."/>
            <person name="Bonito G."/>
            <person name="Spatafora J.W."/>
        </authorList>
    </citation>
    <scope>NUCLEOTIDE SEQUENCE [LARGE SCALE GENOMIC DNA]</scope>
    <source>
        <strain evidence="2 3">GMNB39</strain>
    </source>
</reference>
<keyword evidence="3" id="KW-1185">Reference proteome</keyword>
<comment type="caution">
    <text evidence="2">The sequence shown here is derived from an EMBL/GenBank/DDBJ whole genome shotgun (WGS) entry which is preliminary data.</text>
</comment>
<organism evidence="2 3">
    <name type="scientific">Jimgerdemannia flammicorona</name>
    <dbReference type="NCBI Taxonomy" id="994334"/>
    <lineage>
        <taxon>Eukaryota</taxon>
        <taxon>Fungi</taxon>
        <taxon>Fungi incertae sedis</taxon>
        <taxon>Mucoromycota</taxon>
        <taxon>Mucoromycotina</taxon>
        <taxon>Endogonomycetes</taxon>
        <taxon>Endogonales</taxon>
        <taxon>Endogonaceae</taxon>
        <taxon>Jimgerdemannia</taxon>
    </lineage>
</organism>
<gene>
    <name evidence="2" type="ORF">BC936DRAFT_147014</name>
</gene>
<dbReference type="Proteomes" id="UP000268093">
    <property type="component" value="Unassembled WGS sequence"/>
</dbReference>
<name>A0A433D6D6_9FUNG</name>
<protein>
    <submittedName>
        <fullName evidence="2">Uncharacterized protein</fullName>
    </submittedName>
</protein>
<sequence length="125" mass="14242">MFYFNDTELHYYRPGVKSIPVDAAPLQSDNLCRTTSAPRRDSQGKRSRPCSSKRPTTTDLAHYIHSASTDLLLPRLDKALANTLRTNPAMAREVKAEILYWRDGDTVLEIVRERVLQQAVIEKGR</sequence>
<evidence type="ECO:0000313" key="2">
    <source>
        <dbReference type="EMBL" id="RUP46389.1"/>
    </source>
</evidence>
<evidence type="ECO:0000313" key="3">
    <source>
        <dbReference type="Proteomes" id="UP000268093"/>
    </source>
</evidence>
<feature type="compositionally biased region" description="Polar residues" evidence="1">
    <location>
        <begin position="49"/>
        <end position="58"/>
    </location>
</feature>
<proteinExistence type="predicted"/>
<dbReference type="EMBL" id="RBNI01005939">
    <property type="protein sequence ID" value="RUP46389.1"/>
    <property type="molecule type" value="Genomic_DNA"/>
</dbReference>
<accession>A0A433D6D6</accession>
<evidence type="ECO:0000256" key="1">
    <source>
        <dbReference type="SAM" id="MobiDB-lite"/>
    </source>
</evidence>